<proteinExistence type="predicted"/>
<dbReference type="AlphaFoldDB" id="A0A3Q7G4M4"/>
<reference evidence="1" key="1">
    <citation type="journal article" date="2012" name="Nature">
        <title>The tomato genome sequence provides insights into fleshy fruit evolution.</title>
        <authorList>
            <consortium name="Tomato Genome Consortium"/>
        </authorList>
    </citation>
    <scope>NUCLEOTIDE SEQUENCE [LARGE SCALE GENOMIC DNA]</scope>
    <source>
        <strain evidence="1">cv. Heinz 1706</strain>
    </source>
</reference>
<sequence length="103" mass="11693">MADPPPLEEANFIGCSTDLQLYLLTLTRMRMKRRYLEKLGTWKVLSFQGKQNKLRIFKSTIQHLNTKSSYAVEENVTLKAQIGCTSVPSQVPPSPENNPYPPP</sequence>
<organism evidence="1">
    <name type="scientific">Solanum lycopersicum</name>
    <name type="common">Tomato</name>
    <name type="synonym">Lycopersicon esculentum</name>
    <dbReference type="NCBI Taxonomy" id="4081"/>
    <lineage>
        <taxon>Eukaryota</taxon>
        <taxon>Viridiplantae</taxon>
        <taxon>Streptophyta</taxon>
        <taxon>Embryophyta</taxon>
        <taxon>Tracheophyta</taxon>
        <taxon>Spermatophyta</taxon>
        <taxon>Magnoliopsida</taxon>
        <taxon>eudicotyledons</taxon>
        <taxon>Gunneridae</taxon>
        <taxon>Pentapetalae</taxon>
        <taxon>asterids</taxon>
        <taxon>lamiids</taxon>
        <taxon>Solanales</taxon>
        <taxon>Solanaceae</taxon>
        <taxon>Solanoideae</taxon>
        <taxon>Solaneae</taxon>
        <taxon>Solanum</taxon>
        <taxon>Solanum subgen. Lycopersicon</taxon>
    </lineage>
</organism>
<evidence type="ECO:0000313" key="2">
    <source>
        <dbReference type="Proteomes" id="UP000004994"/>
    </source>
</evidence>
<dbReference type="EnsemblPlants" id="Solyc04g051065.1.1">
    <property type="protein sequence ID" value="Solyc04g051065.1.1"/>
    <property type="gene ID" value="Solyc04g051065.1"/>
</dbReference>
<evidence type="ECO:0000313" key="1">
    <source>
        <dbReference type="EnsemblPlants" id="Solyc04g051065.1.1"/>
    </source>
</evidence>
<protein>
    <submittedName>
        <fullName evidence="1">Uncharacterized protein</fullName>
    </submittedName>
</protein>
<dbReference type="InParanoid" id="A0A3Q7G4M4"/>
<name>A0A3Q7G4M4_SOLLC</name>
<dbReference type="Gramene" id="Solyc04g051065.1.1">
    <property type="protein sequence ID" value="Solyc04g051065.1.1"/>
    <property type="gene ID" value="Solyc04g051065.1"/>
</dbReference>
<keyword evidence="2" id="KW-1185">Reference proteome</keyword>
<reference evidence="1" key="2">
    <citation type="submission" date="2019-01" db="UniProtKB">
        <authorList>
            <consortium name="EnsemblPlants"/>
        </authorList>
    </citation>
    <scope>IDENTIFICATION</scope>
    <source>
        <strain evidence="1">cv. Heinz 1706</strain>
    </source>
</reference>
<dbReference type="Proteomes" id="UP000004994">
    <property type="component" value="Chromosome 4"/>
</dbReference>
<accession>A0A3Q7G4M4</accession>